<keyword evidence="3 7" id="KW-0699">rRNA-binding</keyword>
<comment type="similarity">
    <text evidence="1 7 8">Belongs to the universal ribosomal protein uL11 family.</text>
</comment>
<accession>A0ABY7BI25</accession>
<dbReference type="RefSeq" id="WP_045164960.1">
    <property type="nucleotide sequence ID" value="NZ_CP113864.1"/>
</dbReference>
<evidence type="ECO:0000259" key="11">
    <source>
        <dbReference type="Pfam" id="PF03946"/>
    </source>
</evidence>
<proteinExistence type="inferred from homology"/>
<reference evidence="12" key="1">
    <citation type="submission" date="2022-12" db="EMBL/GenBank/DDBJ databases">
        <authorList>
            <person name="Bing R.G."/>
            <person name="Willard D.J."/>
            <person name="Manesh M.J.H."/>
            <person name="Laemthong T."/>
            <person name="Crosby J.R."/>
            <person name="Kelly R.M."/>
        </authorList>
    </citation>
    <scope>NUCLEOTIDE SEQUENCE</scope>
    <source>
        <strain evidence="12">DSM 8991</strain>
    </source>
</reference>
<dbReference type="CDD" id="cd00349">
    <property type="entry name" value="Ribosomal_L11"/>
    <property type="match status" value="1"/>
</dbReference>
<dbReference type="InterPro" id="IPR036769">
    <property type="entry name" value="Ribosomal_uL11_C_sf"/>
</dbReference>
<evidence type="ECO:0000256" key="4">
    <source>
        <dbReference type="ARBA" id="ARBA00022884"/>
    </source>
</evidence>
<dbReference type="PANTHER" id="PTHR11661:SF1">
    <property type="entry name" value="LARGE RIBOSOMAL SUBUNIT PROTEIN UL11M"/>
    <property type="match status" value="1"/>
</dbReference>
<dbReference type="Proteomes" id="UP001164745">
    <property type="component" value="Chromosome"/>
</dbReference>
<dbReference type="GO" id="GO:0005840">
    <property type="term" value="C:ribosome"/>
    <property type="evidence" value="ECO:0007669"/>
    <property type="project" value="UniProtKB-KW"/>
</dbReference>
<evidence type="ECO:0000313" key="13">
    <source>
        <dbReference type="Proteomes" id="UP001164745"/>
    </source>
</evidence>
<protein>
    <recommendedName>
        <fullName evidence="7">Large ribosomal subunit protein uL11</fullName>
    </recommendedName>
</protein>
<dbReference type="HAMAP" id="MF_00736">
    <property type="entry name" value="Ribosomal_uL11"/>
    <property type="match status" value="1"/>
</dbReference>
<evidence type="ECO:0000256" key="3">
    <source>
        <dbReference type="ARBA" id="ARBA00022730"/>
    </source>
</evidence>
<dbReference type="PROSITE" id="PS00359">
    <property type="entry name" value="RIBOSOMAL_L11"/>
    <property type="match status" value="1"/>
</dbReference>
<evidence type="ECO:0000256" key="1">
    <source>
        <dbReference type="ARBA" id="ARBA00010537"/>
    </source>
</evidence>
<dbReference type="InterPro" id="IPR036796">
    <property type="entry name" value="Ribosomal_uL11_N_sf"/>
</dbReference>
<dbReference type="SUPFAM" id="SSF46906">
    <property type="entry name" value="Ribosomal protein L11, C-terminal domain"/>
    <property type="match status" value="1"/>
</dbReference>
<comment type="PTM">
    <text evidence="7 9">One or more lysine residues are methylated.</text>
</comment>
<evidence type="ECO:0000256" key="7">
    <source>
        <dbReference type="HAMAP-Rule" id="MF_00736"/>
    </source>
</evidence>
<dbReference type="Pfam" id="PF00298">
    <property type="entry name" value="Ribosomal_L11"/>
    <property type="match status" value="1"/>
</dbReference>
<evidence type="ECO:0000259" key="10">
    <source>
        <dbReference type="Pfam" id="PF00298"/>
    </source>
</evidence>
<organism evidence="12 13">
    <name type="scientific">Caldicellulosiruptor naganoensis</name>
    <dbReference type="NCBI Taxonomy" id="29324"/>
    <lineage>
        <taxon>Bacteria</taxon>
        <taxon>Bacillati</taxon>
        <taxon>Bacillota</taxon>
        <taxon>Bacillota incertae sedis</taxon>
        <taxon>Caldicellulosiruptorales</taxon>
        <taxon>Caldicellulosiruptoraceae</taxon>
        <taxon>Caldicellulosiruptor</taxon>
    </lineage>
</organism>
<comment type="function">
    <text evidence="7 9">Forms part of the ribosomal stalk which helps the ribosome interact with GTP-bound translation factors.</text>
</comment>
<keyword evidence="6 7" id="KW-0687">Ribonucleoprotein</keyword>
<dbReference type="SMART" id="SM00649">
    <property type="entry name" value="RL11"/>
    <property type="match status" value="1"/>
</dbReference>
<evidence type="ECO:0000256" key="8">
    <source>
        <dbReference type="RuleBase" id="RU003978"/>
    </source>
</evidence>
<feature type="domain" description="Large ribosomal subunit protein uL11 N-terminal" evidence="11">
    <location>
        <begin position="9"/>
        <end position="66"/>
    </location>
</feature>
<evidence type="ECO:0000256" key="2">
    <source>
        <dbReference type="ARBA" id="ARBA00022481"/>
    </source>
</evidence>
<gene>
    <name evidence="7 12" type="primary">rplK</name>
    <name evidence="12" type="ORF">OTJ99_001055</name>
</gene>
<dbReference type="InterPro" id="IPR000911">
    <property type="entry name" value="Ribosomal_uL11"/>
</dbReference>
<dbReference type="InterPro" id="IPR006519">
    <property type="entry name" value="Ribosomal_uL11_bac-typ"/>
</dbReference>
<evidence type="ECO:0000256" key="9">
    <source>
        <dbReference type="RuleBase" id="RU003979"/>
    </source>
</evidence>
<evidence type="ECO:0000313" key="12">
    <source>
        <dbReference type="EMBL" id="WAM32493.1"/>
    </source>
</evidence>
<comment type="subunit">
    <text evidence="7">Part of the ribosomal stalk of the 50S ribosomal subunit. Interacts with L10 and the large rRNA to form the base of the stalk. L10 forms an elongated spine to which L12 dimers bind in a sequential fashion forming a multimeric L10(L12)X complex.</text>
</comment>
<dbReference type="Pfam" id="PF03946">
    <property type="entry name" value="Ribosomal_L11_N"/>
    <property type="match status" value="1"/>
</dbReference>
<dbReference type="SUPFAM" id="SSF54747">
    <property type="entry name" value="Ribosomal L11/L12e N-terminal domain"/>
    <property type="match status" value="1"/>
</dbReference>
<sequence length="141" mass="15097">MAKKVLTQIKLQIPAGKATPAPPVGPALGQHGVNIMQFCKEFNERTAKDAGLIIPVVITVYSDRSFTFITKTPPTSVLLKKAAGIESGSPKPNKQKVATLKRDVIRKIAEQKMPDLTAASLEAAMRTIEGTAKSMGIVVED</sequence>
<dbReference type="Gene3D" id="3.30.1550.10">
    <property type="entry name" value="Ribosomal protein L11/L12, N-terminal domain"/>
    <property type="match status" value="1"/>
</dbReference>
<dbReference type="PANTHER" id="PTHR11661">
    <property type="entry name" value="60S RIBOSOMAL PROTEIN L12"/>
    <property type="match status" value="1"/>
</dbReference>
<dbReference type="InterPro" id="IPR020784">
    <property type="entry name" value="Ribosomal_uL11_N"/>
</dbReference>
<evidence type="ECO:0000256" key="6">
    <source>
        <dbReference type="ARBA" id="ARBA00023274"/>
    </source>
</evidence>
<evidence type="ECO:0000256" key="5">
    <source>
        <dbReference type="ARBA" id="ARBA00022980"/>
    </source>
</evidence>
<dbReference type="InterPro" id="IPR020783">
    <property type="entry name" value="Ribosomal_uL11_C"/>
</dbReference>
<name>A0ABY7BI25_9FIRM</name>
<keyword evidence="13" id="KW-1185">Reference proteome</keyword>
<dbReference type="InterPro" id="IPR020785">
    <property type="entry name" value="Ribosomal_uL11_CS"/>
</dbReference>
<keyword evidence="4 7" id="KW-0694">RNA-binding</keyword>
<keyword evidence="5 7" id="KW-0689">Ribosomal protein</keyword>
<keyword evidence="2 7" id="KW-0488">Methylation</keyword>
<feature type="domain" description="Large ribosomal subunit protein uL11 C-terminal" evidence="10">
    <location>
        <begin position="71"/>
        <end position="139"/>
    </location>
</feature>
<dbReference type="NCBIfam" id="TIGR01632">
    <property type="entry name" value="L11_bact"/>
    <property type="match status" value="1"/>
</dbReference>
<dbReference type="EMBL" id="CP113864">
    <property type="protein sequence ID" value="WAM32493.1"/>
    <property type="molecule type" value="Genomic_DNA"/>
</dbReference>
<dbReference type="Gene3D" id="1.10.10.250">
    <property type="entry name" value="Ribosomal protein L11, C-terminal domain"/>
    <property type="match status" value="1"/>
</dbReference>